<dbReference type="Pfam" id="PF00672">
    <property type="entry name" value="HAMP"/>
    <property type="match status" value="1"/>
</dbReference>
<evidence type="ECO:0000256" key="1">
    <source>
        <dbReference type="ARBA" id="ARBA00000085"/>
    </source>
</evidence>
<dbReference type="SMART" id="SM00387">
    <property type="entry name" value="HATPase_c"/>
    <property type="match status" value="1"/>
</dbReference>
<dbReference type="SUPFAM" id="SSF158472">
    <property type="entry name" value="HAMP domain-like"/>
    <property type="match status" value="1"/>
</dbReference>
<dbReference type="Pfam" id="PF00512">
    <property type="entry name" value="HisKA"/>
    <property type="match status" value="1"/>
</dbReference>
<dbReference type="Pfam" id="PF02518">
    <property type="entry name" value="HATPase_c"/>
    <property type="match status" value="1"/>
</dbReference>
<dbReference type="SMART" id="SM00304">
    <property type="entry name" value="HAMP"/>
    <property type="match status" value="1"/>
</dbReference>
<dbReference type="PANTHER" id="PTHR45453">
    <property type="entry name" value="PHOSPHATE REGULON SENSOR PROTEIN PHOR"/>
    <property type="match status" value="1"/>
</dbReference>
<dbReference type="InterPro" id="IPR003594">
    <property type="entry name" value="HATPase_dom"/>
</dbReference>
<evidence type="ECO:0000256" key="4">
    <source>
        <dbReference type="ARBA" id="ARBA00022553"/>
    </source>
</evidence>
<dbReference type="PANTHER" id="PTHR45453:SF3">
    <property type="entry name" value="HISTIDINE KINASE"/>
    <property type="match status" value="1"/>
</dbReference>
<feature type="coiled-coil region" evidence="8">
    <location>
        <begin position="202"/>
        <end position="239"/>
    </location>
</feature>
<dbReference type="SUPFAM" id="SSF47384">
    <property type="entry name" value="Homodimeric domain of signal transducing histidine kinase"/>
    <property type="match status" value="1"/>
</dbReference>
<dbReference type="PROSITE" id="PS50109">
    <property type="entry name" value="HIS_KIN"/>
    <property type="match status" value="1"/>
</dbReference>
<dbReference type="SUPFAM" id="SSF55874">
    <property type="entry name" value="ATPase domain of HSP90 chaperone/DNA topoisomerase II/histidine kinase"/>
    <property type="match status" value="1"/>
</dbReference>
<comment type="subcellular location">
    <subcellularLocation>
        <location evidence="2">Membrane</location>
    </subcellularLocation>
</comment>
<dbReference type="Gene3D" id="3.30.565.10">
    <property type="entry name" value="Histidine kinase-like ATPase, C-terminal domain"/>
    <property type="match status" value="1"/>
</dbReference>
<dbReference type="CDD" id="cd00082">
    <property type="entry name" value="HisKA"/>
    <property type="match status" value="1"/>
</dbReference>
<gene>
    <name evidence="12" type="ORF">ANBU17_24490</name>
</gene>
<keyword evidence="9" id="KW-1133">Transmembrane helix</keyword>
<dbReference type="InterPro" id="IPR003660">
    <property type="entry name" value="HAMP_dom"/>
</dbReference>
<keyword evidence="5" id="KW-0808">Transferase</keyword>
<keyword evidence="9" id="KW-0812">Transmembrane</keyword>
<dbReference type="PROSITE" id="PS51257">
    <property type="entry name" value="PROKAR_LIPOPROTEIN"/>
    <property type="match status" value="1"/>
</dbReference>
<keyword evidence="8" id="KW-0175">Coiled coil</keyword>
<evidence type="ECO:0000313" key="13">
    <source>
        <dbReference type="Proteomes" id="UP000613208"/>
    </source>
</evidence>
<evidence type="ECO:0000259" key="11">
    <source>
        <dbReference type="PROSITE" id="PS50885"/>
    </source>
</evidence>
<dbReference type="PROSITE" id="PS50885">
    <property type="entry name" value="HAMP"/>
    <property type="match status" value="1"/>
</dbReference>
<feature type="transmembrane region" description="Helical" evidence="9">
    <location>
        <begin position="140"/>
        <end position="163"/>
    </location>
</feature>
<evidence type="ECO:0000256" key="5">
    <source>
        <dbReference type="ARBA" id="ARBA00022679"/>
    </source>
</evidence>
<keyword evidence="6 12" id="KW-0418">Kinase</keyword>
<dbReference type="GO" id="GO:0004721">
    <property type="term" value="F:phosphoprotein phosphatase activity"/>
    <property type="evidence" value="ECO:0007669"/>
    <property type="project" value="TreeGrafter"/>
</dbReference>
<evidence type="ECO:0000256" key="2">
    <source>
        <dbReference type="ARBA" id="ARBA00004370"/>
    </source>
</evidence>
<evidence type="ECO:0000259" key="10">
    <source>
        <dbReference type="PROSITE" id="PS50109"/>
    </source>
</evidence>
<dbReference type="GO" id="GO:0005886">
    <property type="term" value="C:plasma membrane"/>
    <property type="evidence" value="ECO:0007669"/>
    <property type="project" value="TreeGrafter"/>
</dbReference>
<comment type="caution">
    <text evidence="12">The sequence shown here is derived from an EMBL/GenBank/DDBJ whole genome shotgun (WGS) entry which is preliminary data.</text>
</comment>
<keyword evidence="4" id="KW-0597">Phosphoprotein</keyword>
<reference evidence="12" key="1">
    <citation type="submission" date="2020-06" db="EMBL/GenBank/DDBJ databases">
        <title>Characterization of fructooligosaccharide metabolism and fructooligosaccharide-degrading enzymes in human commensal butyrate producers.</title>
        <authorList>
            <person name="Tanno H."/>
            <person name="Fujii T."/>
            <person name="Hirano K."/>
            <person name="Maeno S."/>
            <person name="Tonozuka T."/>
            <person name="Sakamoto M."/>
            <person name="Ohkuma M."/>
            <person name="Tochio T."/>
            <person name="Endo A."/>
        </authorList>
    </citation>
    <scope>NUCLEOTIDE SEQUENCE</scope>
    <source>
        <strain evidence="12">JCM 17466</strain>
    </source>
</reference>
<dbReference type="CDD" id="cd06225">
    <property type="entry name" value="HAMP"/>
    <property type="match status" value="1"/>
</dbReference>
<keyword evidence="9" id="KW-0472">Membrane</keyword>
<proteinExistence type="predicted"/>
<evidence type="ECO:0000256" key="9">
    <source>
        <dbReference type="SAM" id="Phobius"/>
    </source>
</evidence>
<evidence type="ECO:0000256" key="7">
    <source>
        <dbReference type="ARBA" id="ARBA00023012"/>
    </source>
</evidence>
<keyword evidence="7" id="KW-0902">Two-component regulatory system</keyword>
<dbReference type="AlphaFoldDB" id="A0A916Q8B3"/>
<evidence type="ECO:0000256" key="3">
    <source>
        <dbReference type="ARBA" id="ARBA00012438"/>
    </source>
</evidence>
<dbReference type="EMBL" id="BLYI01000050">
    <property type="protein sequence ID" value="GFO86102.1"/>
    <property type="molecule type" value="Genomic_DNA"/>
</dbReference>
<accession>A0A916Q8B3</accession>
<dbReference type="Proteomes" id="UP000613208">
    <property type="component" value="Unassembled WGS sequence"/>
</dbReference>
<protein>
    <recommendedName>
        <fullName evidence="3">histidine kinase</fullName>
        <ecNumber evidence="3">2.7.13.3</ecNumber>
    </recommendedName>
</protein>
<sequence length="456" mass="51918">MKKKISESIQAKTFLSMLALLLACCVIIYAVVMVFLPKNYQTELESQATSDFYRLMETLERSGWEAGSEEILAFSMKNNATVRITDTDGSDVFSVNYADPENWEETDRTMTCSATFQEGWQTYQVSADISLVAVSQSYEILLKLIPLIAVVILLISVLAALVCSRYFSRPLIHICSVAKRMTSLDMTWKCEVKQRDEIGVLADSLNEMSERLNNALVSLQDANEQLQKDIEREREQEKQRIDFFTAVSHELKTPIAIIKGELEGMIYQVGEYKDRDTYLRHCMKTVNDMERIVKDILSAARMGGSDFKLERTDLDISRMLQKACRKVMGRIEDKEMELRQDIQPDFHYEGDARLMEKVFANVLDNAVAYSPRGAVVTVTLQDGVLSVENSGIHIEQEDLEQLFTPFYRVDKSRNRNSGGSGLGLYITKTILDHHGISYSMENTENGVRFTALFRLL</sequence>
<comment type="catalytic activity">
    <reaction evidence="1">
        <text>ATP + protein L-histidine = ADP + protein N-phospho-L-histidine.</text>
        <dbReference type="EC" id="2.7.13.3"/>
    </reaction>
</comment>
<feature type="domain" description="HAMP" evidence="11">
    <location>
        <begin position="165"/>
        <end position="217"/>
    </location>
</feature>
<dbReference type="InterPro" id="IPR005467">
    <property type="entry name" value="His_kinase_dom"/>
</dbReference>
<dbReference type="GO" id="GO:0000155">
    <property type="term" value="F:phosphorelay sensor kinase activity"/>
    <property type="evidence" value="ECO:0007669"/>
    <property type="project" value="InterPro"/>
</dbReference>
<feature type="transmembrane region" description="Helical" evidence="9">
    <location>
        <begin position="12"/>
        <end position="36"/>
    </location>
</feature>
<dbReference type="InterPro" id="IPR036890">
    <property type="entry name" value="HATPase_C_sf"/>
</dbReference>
<evidence type="ECO:0000313" key="12">
    <source>
        <dbReference type="EMBL" id="GFO86102.1"/>
    </source>
</evidence>
<organism evidence="12 13">
    <name type="scientific">Anaerostipes butyraticus</name>
    <dbReference type="NCBI Taxonomy" id="645466"/>
    <lineage>
        <taxon>Bacteria</taxon>
        <taxon>Bacillati</taxon>
        <taxon>Bacillota</taxon>
        <taxon>Clostridia</taxon>
        <taxon>Lachnospirales</taxon>
        <taxon>Lachnospiraceae</taxon>
        <taxon>Anaerostipes</taxon>
    </lineage>
</organism>
<feature type="domain" description="Histidine kinase" evidence="10">
    <location>
        <begin position="246"/>
        <end position="456"/>
    </location>
</feature>
<dbReference type="EC" id="2.7.13.3" evidence="3"/>
<dbReference type="InterPro" id="IPR003661">
    <property type="entry name" value="HisK_dim/P_dom"/>
</dbReference>
<evidence type="ECO:0000256" key="8">
    <source>
        <dbReference type="SAM" id="Coils"/>
    </source>
</evidence>
<evidence type="ECO:0000256" key="6">
    <source>
        <dbReference type="ARBA" id="ARBA00022777"/>
    </source>
</evidence>
<dbReference type="InterPro" id="IPR050351">
    <property type="entry name" value="BphY/WalK/GraS-like"/>
</dbReference>
<dbReference type="SMART" id="SM00388">
    <property type="entry name" value="HisKA"/>
    <property type="match status" value="1"/>
</dbReference>
<name>A0A916Q8B3_9FIRM</name>
<keyword evidence="13" id="KW-1185">Reference proteome</keyword>
<dbReference type="InterPro" id="IPR004358">
    <property type="entry name" value="Sig_transdc_His_kin-like_C"/>
</dbReference>
<dbReference type="RefSeq" id="WP_201311786.1">
    <property type="nucleotide sequence ID" value="NZ_BLYI01000050.1"/>
</dbReference>
<dbReference type="Gene3D" id="1.10.287.130">
    <property type="match status" value="1"/>
</dbReference>
<dbReference type="PRINTS" id="PR00344">
    <property type="entry name" value="BCTRLSENSOR"/>
</dbReference>
<dbReference type="Gene3D" id="6.10.340.10">
    <property type="match status" value="1"/>
</dbReference>
<dbReference type="GO" id="GO:0016036">
    <property type="term" value="P:cellular response to phosphate starvation"/>
    <property type="evidence" value="ECO:0007669"/>
    <property type="project" value="TreeGrafter"/>
</dbReference>
<dbReference type="InterPro" id="IPR036097">
    <property type="entry name" value="HisK_dim/P_sf"/>
</dbReference>